<accession>A0A5C5XL60</accession>
<dbReference type="SMART" id="SM00640">
    <property type="entry name" value="Glyco_32"/>
    <property type="match status" value="1"/>
</dbReference>
<sequence>MYNSFASTFKTMGDVDVLWHDGIYHLFHLVLPNHDFIAHAISKDGLNWKRIQNAIFISDPGSWDDYMLWTMHVSPDPHEVGWWRMFYTGISLKDEGKIQRIGLARSCDLIEWHKISDKKFHLPENMNCKPFQPLCSTSPYYESEPAHDHAWVSFRDPYYFRDNDEGYLLTASRVPYGPTIRRGCVGIAKETTPNEFEVLPPLHHPGQYDDIEVPNIIKFGQRYYLIGSIREDAKIRYWYADDLKGPWNNYYENVLLAGGNYAGRVSYDDQGPLLWNFYTADSSIRNRKNLMPPPKRIVQRPDGRLAMQTIEAFDDIVEAMLKPPQLNPIALLYHHENSSVTYHPEVQDYELRSNAGFQGFLFSPVFDCFRFKTKIRLSGEGKCGFLFRIDPESSDGYYLSLDLLKGVAQLRSWGHRNEHGSQEAFAYRLLQAAYWRNTDAMDFEISLLVVNNYIEFSLDHHVLLSLADESFSCGHLGAYVESAGLILHHPTVERIQTLAHPTDDLPIGPKHATAPVPTPNDPTSSE</sequence>
<gene>
    <name evidence="2" type="ORF">Pan54_32140</name>
</gene>
<proteinExistence type="predicted"/>
<keyword evidence="3" id="KW-1185">Reference proteome</keyword>
<dbReference type="Proteomes" id="UP000316095">
    <property type="component" value="Unassembled WGS sequence"/>
</dbReference>
<dbReference type="OrthoDB" id="9759709at2"/>
<evidence type="ECO:0000256" key="1">
    <source>
        <dbReference type="SAM" id="MobiDB-lite"/>
    </source>
</evidence>
<comment type="caution">
    <text evidence="2">The sequence shown here is derived from an EMBL/GenBank/DDBJ whole genome shotgun (WGS) entry which is preliminary data.</text>
</comment>
<dbReference type="InterPro" id="IPR001362">
    <property type="entry name" value="Glyco_hydro_32"/>
</dbReference>
<dbReference type="AlphaFoldDB" id="A0A5C5XL60"/>
<dbReference type="Gene3D" id="2.60.120.560">
    <property type="entry name" value="Exo-inulinase, domain 1"/>
    <property type="match status" value="1"/>
</dbReference>
<dbReference type="CDD" id="cd18609">
    <property type="entry name" value="GH32-like"/>
    <property type="match status" value="1"/>
</dbReference>
<dbReference type="GO" id="GO:0004553">
    <property type="term" value="F:hydrolase activity, hydrolyzing O-glycosyl compounds"/>
    <property type="evidence" value="ECO:0007669"/>
    <property type="project" value="InterPro"/>
</dbReference>
<feature type="region of interest" description="Disordered" evidence="1">
    <location>
        <begin position="500"/>
        <end position="526"/>
    </location>
</feature>
<evidence type="ECO:0000313" key="3">
    <source>
        <dbReference type="Proteomes" id="UP000316095"/>
    </source>
</evidence>
<dbReference type="InterPro" id="IPR023296">
    <property type="entry name" value="Glyco_hydro_beta-prop_sf"/>
</dbReference>
<dbReference type="EMBL" id="SJPG01000001">
    <property type="protein sequence ID" value="TWT62472.1"/>
    <property type="molecule type" value="Genomic_DNA"/>
</dbReference>
<dbReference type="Gene3D" id="2.115.10.20">
    <property type="entry name" value="Glycosyl hydrolase domain, family 43"/>
    <property type="match status" value="1"/>
</dbReference>
<organism evidence="2 3">
    <name type="scientific">Rubinisphaera italica</name>
    <dbReference type="NCBI Taxonomy" id="2527969"/>
    <lineage>
        <taxon>Bacteria</taxon>
        <taxon>Pseudomonadati</taxon>
        <taxon>Planctomycetota</taxon>
        <taxon>Planctomycetia</taxon>
        <taxon>Planctomycetales</taxon>
        <taxon>Planctomycetaceae</taxon>
        <taxon>Rubinisphaera</taxon>
    </lineage>
</organism>
<evidence type="ECO:0000313" key="2">
    <source>
        <dbReference type="EMBL" id="TWT62472.1"/>
    </source>
</evidence>
<protein>
    <recommendedName>
        <fullName evidence="4">Glycosyl hydrolase family 32 N-terminal domain-containing protein</fullName>
    </recommendedName>
</protein>
<dbReference type="GO" id="GO:0005975">
    <property type="term" value="P:carbohydrate metabolic process"/>
    <property type="evidence" value="ECO:0007669"/>
    <property type="project" value="InterPro"/>
</dbReference>
<name>A0A5C5XL60_9PLAN</name>
<dbReference type="SUPFAM" id="SSF75005">
    <property type="entry name" value="Arabinanase/levansucrase/invertase"/>
    <property type="match status" value="1"/>
</dbReference>
<evidence type="ECO:0008006" key="4">
    <source>
        <dbReference type="Google" id="ProtNLM"/>
    </source>
</evidence>
<reference evidence="2 3" key="1">
    <citation type="submission" date="2019-02" db="EMBL/GenBank/DDBJ databases">
        <title>Deep-cultivation of Planctomycetes and their phenomic and genomic characterization uncovers novel biology.</title>
        <authorList>
            <person name="Wiegand S."/>
            <person name="Jogler M."/>
            <person name="Boedeker C."/>
            <person name="Pinto D."/>
            <person name="Vollmers J."/>
            <person name="Rivas-Marin E."/>
            <person name="Kohn T."/>
            <person name="Peeters S.H."/>
            <person name="Heuer A."/>
            <person name="Rast P."/>
            <person name="Oberbeckmann S."/>
            <person name="Bunk B."/>
            <person name="Jeske O."/>
            <person name="Meyerdierks A."/>
            <person name="Storesund J.E."/>
            <person name="Kallscheuer N."/>
            <person name="Luecker S."/>
            <person name="Lage O.M."/>
            <person name="Pohl T."/>
            <person name="Merkel B.J."/>
            <person name="Hornburger P."/>
            <person name="Mueller R.-W."/>
            <person name="Bruemmer F."/>
            <person name="Labrenz M."/>
            <person name="Spormann A.M."/>
            <person name="Op Den Camp H."/>
            <person name="Overmann J."/>
            <person name="Amann R."/>
            <person name="Jetten M.S.M."/>
            <person name="Mascher T."/>
            <person name="Medema M.H."/>
            <person name="Devos D.P."/>
            <person name="Kaster A.-K."/>
            <person name="Ovreas L."/>
            <person name="Rohde M."/>
            <person name="Galperin M.Y."/>
            <person name="Jogler C."/>
        </authorList>
    </citation>
    <scope>NUCLEOTIDE SEQUENCE [LARGE SCALE GENOMIC DNA]</scope>
    <source>
        <strain evidence="2 3">Pan54</strain>
    </source>
</reference>